<dbReference type="SUPFAM" id="SSF69754">
    <property type="entry name" value="Ribosome binding protein Y (YfiA homologue)"/>
    <property type="match status" value="1"/>
</dbReference>
<dbReference type="InterPro" id="IPR050574">
    <property type="entry name" value="HPF/YfiA_ribosome-assoc"/>
</dbReference>
<dbReference type="InterPro" id="IPR036567">
    <property type="entry name" value="RHF-like"/>
</dbReference>
<protein>
    <submittedName>
        <fullName evidence="5">SpotY</fullName>
    </submittedName>
</protein>
<dbReference type="Proteomes" id="UP000254512">
    <property type="component" value="Unassembled WGS sequence"/>
</dbReference>
<dbReference type="AlphaFoldDB" id="A0A377HK63"/>
<dbReference type="Gene3D" id="3.30.160.100">
    <property type="entry name" value="Ribosome hibernation promotion factor-like"/>
    <property type="match status" value="1"/>
</dbReference>
<dbReference type="GO" id="GO:0043024">
    <property type="term" value="F:ribosomal small subunit binding"/>
    <property type="evidence" value="ECO:0007669"/>
    <property type="project" value="TreeGrafter"/>
</dbReference>
<dbReference type="EMBL" id="UGHD01000002">
    <property type="protein sequence ID" value="STO56557.1"/>
    <property type="molecule type" value="Genomic_DNA"/>
</dbReference>
<dbReference type="KEGG" id="gho:AL542_06545"/>
<dbReference type="GeneID" id="58895563"/>
<reference evidence="5 6" key="1">
    <citation type="submission" date="2018-06" db="EMBL/GenBank/DDBJ databases">
        <authorList>
            <consortium name="Pathogen Informatics"/>
            <person name="Doyle S."/>
        </authorList>
    </citation>
    <scope>NUCLEOTIDE SEQUENCE [LARGE SCALE GENOMIC DNA]</scope>
    <source>
        <strain evidence="5 6">NCTC11645</strain>
    </source>
</reference>
<dbReference type="RefSeq" id="WP_005501810.1">
    <property type="nucleotide sequence ID" value="NZ_CABMOB010000001.1"/>
</dbReference>
<dbReference type="STRING" id="673.AL542_06545"/>
<gene>
    <name evidence="5" type="primary">raiA</name>
    <name evidence="5" type="ORF">NCTC11645_00909</name>
</gene>
<feature type="compositionally biased region" description="Acidic residues" evidence="4">
    <location>
        <begin position="104"/>
        <end position="113"/>
    </location>
</feature>
<evidence type="ECO:0000256" key="4">
    <source>
        <dbReference type="SAM" id="MobiDB-lite"/>
    </source>
</evidence>
<dbReference type="CDD" id="cd00552">
    <property type="entry name" value="RaiA"/>
    <property type="match status" value="1"/>
</dbReference>
<evidence type="ECO:0000313" key="6">
    <source>
        <dbReference type="Proteomes" id="UP000254512"/>
    </source>
</evidence>
<dbReference type="NCBIfam" id="TIGR00741">
    <property type="entry name" value="yfiA"/>
    <property type="match status" value="1"/>
</dbReference>
<evidence type="ECO:0000256" key="3">
    <source>
        <dbReference type="ARBA" id="ARBA00038431"/>
    </source>
</evidence>
<dbReference type="PANTHER" id="PTHR33231">
    <property type="entry name" value="30S RIBOSOMAL PROTEIN"/>
    <property type="match status" value="1"/>
</dbReference>
<proteinExistence type="inferred from homology"/>
<evidence type="ECO:0000256" key="1">
    <source>
        <dbReference type="ARBA" id="ARBA00022845"/>
    </source>
</evidence>
<name>A0A377HK63_GRIHO</name>
<dbReference type="InterPro" id="IPR003489">
    <property type="entry name" value="RHF/RaiA"/>
</dbReference>
<organism evidence="5 6">
    <name type="scientific">Grimontia hollisae</name>
    <name type="common">Vibrio hollisae</name>
    <dbReference type="NCBI Taxonomy" id="673"/>
    <lineage>
        <taxon>Bacteria</taxon>
        <taxon>Pseudomonadati</taxon>
        <taxon>Pseudomonadota</taxon>
        <taxon>Gammaproteobacteria</taxon>
        <taxon>Vibrionales</taxon>
        <taxon>Vibrionaceae</taxon>
        <taxon>Grimontia</taxon>
    </lineage>
</organism>
<feature type="region of interest" description="Disordered" evidence="4">
    <location>
        <begin position="87"/>
        <end position="113"/>
    </location>
</feature>
<dbReference type="PANTHER" id="PTHR33231:SF3">
    <property type="entry name" value="RIBOSOME-ASSOCIATED INHIBITOR A"/>
    <property type="match status" value="1"/>
</dbReference>
<dbReference type="Pfam" id="PF02482">
    <property type="entry name" value="Ribosomal_S30AE"/>
    <property type="match status" value="1"/>
</dbReference>
<comment type="similarity">
    <text evidence="3">Belongs to the HPF/YfiA ribosome-associated protein family. YfiA subfamily.</text>
</comment>
<keyword evidence="1" id="KW-0810">Translation regulation</keyword>
<dbReference type="GO" id="GO:0045900">
    <property type="term" value="P:negative regulation of translational elongation"/>
    <property type="evidence" value="ECO:0007669"/>
    <property type="project" value="TreeGrafter"/>
</dbReference>
<keyword evidence="2" id="KW-0346">Stress response</keyword>
<evidence type="ECO:0000256" key="2">
    <source>
        <dbReference type="ARBA" id="ARBA00023016"/>
    </source>
</evidence>
<dbReference type="GO" id="GO:0022627">
    <property type="term" value="C:cytosolic small ribosomal subunit"/>
    <property type="evidence" value="ECO:0007669"/>
    <property type="project" value="TreeGrafter"/>
</dbReference>
<accession>A0A377HK63</accession>
<sequence length="113" mass="12611">MRVEITGKNIDITAAIRDRITARFEKLEKWQVALINPHAVISEEPGNKFKIEADVSVPGAKLIASAEHEDMYAAINEVGQKLEKQLNKQVHKGEARRASHAEVEVPEEESEAL</sequence>
<feature type="compositionally biased region" description="Basic and acidic residues" evidence="4">
    <location>
        <begin position="87"/>
        <end position="103"/>
    </location>
</feature>
<evidence type="ECO:0000313" key="5">
    <source>
        <dbReference type="EMBL" id="STO56557.1"/>
    </source>
</evidence>